<name>A0A2T3J3V8_9GAMM</name>
<dbReference type="PANTHER" id="PTHR34848">
    <property type="match status" value="1"/>
</dbReference>
<accession>A0A2T3J3V8</accession>
<evidence type="ECO:0000313" key="17">
    <source>
        <dbReference type="EMBL" id="PSU35979.1"/>
    </source>
</evidence>
<evidence type="ECO:0000256" key="9">
    <source>
        <dbReference type="ARBA" id="ARBA00022679"/>
    </source>
</evidence>
<keyword evidence="11 14" id="KW-0418">Kinase</keyword>
<comment type="catalytic activity">
    <reaction evidence="3">
        <text>adenosylcob(III)inamide + GTP = adenosylcob(III)inamide phosphate + GDP + H(+)</text>
        <dbReference type="Rhea" id="RHEA:15765"/>
        <dbReference type="ChEBI" id="CHEBI:2480"/>
        <dbReference type="ChEBI" id="CHEBI:15378"/>
        <dbReference type="ChEBI" id="CHEBI:37565"/>
        <dbReference type="ChEBI" id="CHEBI:58189"/>
        <dbReference type="ChEBI" id="CHEBI:58502"/>
        <dbReference type="EC" id="2.7.1.156"/>
    </reaction>
</comment>
<comment type="catalytic activity">
    <reaction evidence="2 14">
        <text>adenosylcob(III)inamide phosphate + GTP + H(+) = adenosylcob(III)inamide-GDP + diphosphate</text>
        <dbReference type="Rhea" id="RHEA:22712"/>
        <dbReference type="ChEBI" id="CHEBI:15378"/>
        <dbReference type="ChEBI" id="CHEBI:33019"/>
        <dbReference type="ChEBI" id="CHEBI:37565"/>
        <dbReference type="ChEBI" id="CHEBI:58502"/>
        <dbReference type="ChEBI" id="CHEBI:60487"/>
        <dbReference type="EC" id="2.7.7.62"/>
    </reaction>
</comment>
<evidence type="ECO:0000256" key="5">
    <source>
        <dbReference type="ARBA" id="ARBA00004692"/>
    </source>
</evidence>
<dbReference type="Gene3D" id="3.40.50.300">
    <property type="entry name" value="P-loop containing nucleotide triphosphate hydrolases"/>
    <property type="match status" value="1"/>
</dbReference>
<feature type="binding site" evidence="16">
    <location>
        <begin position="8"/>
        <end position="15"/>
    </location>
    <ligand>
        <name>GTP</name>
        <dbReference type="ChEBI" id="CHEBI:37565"/>
    </ligand>
</feature>
<dbReference type="Proteomes" id="UP000241222">
    <property type="component" value="Unassembled WGS sequence"/>
</dbReference>
<feature type="binding site" evidence="16">
    <location>
        <position position="61"/>
    </location>
    <ligand>
        <name>GTP</name>
        <dbReference type="ChEBI" id="CHEBI:37565"/>
    </ligand>
</feature>
<evidence type="ECO:0000256" key="3">
    <source>
        <dbReference type="ARBA" id="ARBA00001522"/>
    </source>
</evidence>
<evidence type="ECO:0000256" key="8">
    <source>
        <dbReference type="ARBA" id="ARBA00022573"/>
    </source>
</evidence>
<proteinExistence type="inferred from homology"/>
<protein>
    <recommendedName>
        <fullName evidence="14">Bifunctional adenosylcobalamin biosynthesis protein</fullName>
        <ecNumber evidence="14">2.7.1.156</ecNumber>
        <ecNumber evidence="14">2.7.7.62</ecNumber>
    </recommendedName>
</protein>
<reference evidence="17 18" key="1">
    <citation type="submission" date="2018-03" db="EMBL/GenBank/DDBJ databases">
        <title>Whole genome sequencing of Histamine producing bacteria.</title>
        <authorList>
            <person name="Butler K."/>
        </authorList>
    </citation>
    <scope>NUCLEOTIDE SEQUENCE [LARGE SCALE GENOMIC DNA]</scope>
    <source>
        <strain evidence="17 18">JCM 13586</strain>
    </source>
</reference>
<keyword evidence="18" id="KW-1185">Reference proteome</keyword>
<evidence type="ECO:0000256" key="13">
    <source>
        <dbReference type="ARBA" id="ARBA00023134"/>
    </source>
</evidence>
<dbReference type="RefSeq" id="WP_107347333.1">
    <property type="nucleotide sequence ID" value="NZ_PYMH01000001.1"/>
</dbReference>
<dbReference type="PANTHER" id="PTHR34848:SF1">
    <property type="entry name" value="BIFUNCTIONAL ADENOSYLCOBALAMIN BIOSYNTHESIS PROTEIN COBU"/>
    <property type="match status" value="1"/>
</dbReference>
<comment type="caution">
    <text evidence="17">The sequence shown here is derived from an EMBL/GenBank/DDBJ whole genome shotgun (WGS) entry which is preliminary data.</text>
</comment>
<dbReference type="GO" id="GO:0005525">
    <property type="term" value="F:GTP binding"/>
    <property type="evidence" value="ECO:0007669"/>
    <property type="project" value="UniProtKB-UniRule"/>
</dbReference>
<dbReference type="SUPFAM" id="SSF52540">
    <property type="entry name" value="P-loop containing nucleoside triphosphate hydrolases"/>
    <property type="match status" value="1"/>
</dbReference>
<dbReference type="OrthoDB" id="9788370at2"/>
<evidence type="ECO:0000256" key="14">
    <source>
        <dbReference type="PIRNR" id="PIRNR006135"/>
    </source>
</evidence>
<dbReference type="EMBL" id="PYMH01000001">
    <property type="protein sequence ID" value="PSU35979.1"/>
    <property type="molecule type" value="Genomic_DNA"/>
</dbReference>
<evidence type="ECO:0000256" key="15">
    <source>
        <dbReference type="PIRSR" id="PIRSR006135-1"/>
    </source>
</evidence>
<evidence type="ECO:0000256" key="6">
    <source>
        <dbReference type="ARBA" id="ARBA00005159"/>
    </source>
</evidence>
<feature type="active site" description="GMP-histidine intermediate" evidence="15">
    <location>
        <position position="49"/>
    </location>
</feature>
<dbReference type="UniPathway" id="UPA00148">
    <property type="reaction ID" value="UER00236"/>
</dbReference>
<sequence>MATELVLGGARSGKSRYAESVAQASEKPITYIATATAGDEEMAERIERHRQDRPCAWTVIEEPTALAQAIIDSSTPDNCLLVDCLTLWLTNCLFNQDLSIDWQHQKAELLDALNKVEGDVVLVSNEVGQGIVPMGQMSRRFVDESGWLHQAIAKQVDRVTFVTAGIPQYLKGA</sequence>
<dbReference type="Pfam" id="PF02283">
    <property type="entry name" value="CobU"/>
    <property type="match status" value="1"/>
</dbReference>
<keyword evidence="8 14" id="KW-0169">Cobalamin biosynthesis</keyword>
<dbReference type="GO" id="GO:0009236">
    <property type="term" value="P:cobalamin biosynthetic process"/>
    <property type="evidence" value="ECO:0007669"/>
    <property type="project" value="UniProtKB-UniRule"/>
</dbReference>
<dbReference type="GO" id="GO:0043752">
    <property type="term" value="F:adenosylcobinamide kinase activity"/>
    <property type="evidence" value="ECO:0007669"/>
    <property type="project" value="UniProtKB-EC"/>
</dbReference>
<evidence type="ECO:0000313" key="18">
    <source>
        <dbReference type="Proteomes" id="UP000241222"/>
    </source>
</evidence>
<comment type="pathway">
    <text evidence="5 14">Cofactor biosynthesis; adenosylcobalamin biosynthesis; adenosylcobalamin from cob(II)yrinate a,c-diamide: step 6/7.</text>
</comment>
<dbReference type="PIRSF" id="PIRSF006135">
    <property type="entry name" value="CobU"/>
    <property type="match status" value="1"/>
</dbReference>
<organism evidence="17 18">
    <name type="scientific">Photobacterium lutimaris</name>
    <dbReference type="NCBI Taxonomy" id="388278"/>
    <lineage>
        <taxon>Bacteria</taxon>
        <taxon>Pseudomonadati</taxon>
        <taxon>Pseudomonadota</taxon>
        <taxon>Gammaproteobacteria</taxon>
        <taxon>Vibrionales</taxon>
        <taxon>Vibrionaceae</taxon>
        <taxon>Photobacterium</taxon>
    </lineage>
</organism>
<dbReference type="AlphaFoldDB" id="A0A2T3J3V8"/>
<dbReference type="GO" id="GO:0005524">
    <property type="term" value="F:ATP binding"/>
    <property type="evidence" value="ECO:0007669"/>
    <property type="project" value="UniProtKB-UniRule"/>
</dbReference>
<dbReference type="NCBIfam" id="NF004469">
    <property type="entry name" value="PRK05800.1"/>
    <property type="match status" value="1"/>
</dbReference>
<evidence type="ECO:0000256" key="7">
    <source>
        <dbReference type="ARBA" id="ARBA00007490"/>
    </source>
</evidence>
<evidence type="ECO:0000256" key="12">
    <source>
        <dbReference type="ARBA" id="ARBA00022840"/>
    </source>
</evidence>
<evidence type="ECO:0000256" key="10">
    <source>
        <dbReference type="ARBA" id="ARBA00022741"/>
    </source>
</evidence>
<dbReference type="CDD" id="cd00544">
    <property type="entry name" value="CobU"/>
    <property type="match status" value="1"/>
</dbReference>
<evidence type="ECO:0000256" key="1">
    <source>
        <dbReference type="ARBA" id="ARBA00000312"/>
    </source>
</evidence>
<dbReference type="InterPro" id="IPR027417">
    <property type="entry name" value="P-loop_NTPase"/>
</dbReference>
<feature type="binding site" evidence="16">
    <location>
        <begin position="50"/>
        <end position="53"/>
    </location>
    <ligand>
        <name>GTP</name>
        <dbReference type="ChEBI" id="CHEBI:37565"/>
    </ligand>
</feature>
<comment type="catalytic activity">
    <reaction evidence="1 14">
        <text>adenosylcob(III)inamide + ATP = adenosylcob(III)inamide phosphate + ADP + H(+)</text>
        <dbReference type="Rhea" id="RHEA:15769"/>
        <dbReference type="ChEBI" id="CHEBI:2480"/>
        <dbReference type="ChEBI" id="CHEBI:15378"/>
        <dbReference type="ChEBI" id="CHEBI:30616"/>
        <dbReference type="ChEBI" id="CHEBI:58502"/>
        <dbReference type="ChEBI" id="CHEBI:456216"/>
        <dbReference type="EC" id="2.7.1.156"/>
    </reaction>
</comment>
<dbReference type="GO" id="GO:0008820">
    <property type="term" value="F:cobinamide phosphate guanylyltransferase activity"/>
    <property type="evidence" value="ECO:0007669"/>
    <property type="project" value="UniProtKB-UniRule"/>
</dbReference>
<comment type="function">
    <text evidence="4 14">Catalyzes ATP-dependent phosphorylation of adenosylcobinamide and addition of GMP to adenosylcobinamide phosphate.</text>
</comment>
<evidence type="ECO:0000256" key="2">
    <source>
        <dbReference type="ARBA" id="ARBA00000711"/>
    </source>
</evidence>
<dbReference type="InterPro" id="IPR003203">
    <property type="entry name" value="CobU/CobP"/>
</dbReference>
<dbReference type="EC" id="2.7.1.156" evidence="14"/>
<evidence type="ECO:0000256" key="11">
    <source>
        <dbReference type="ARBA" id="ARBA00022777"/>
    </source>
</evidence>
<feature type="binding site" evidence="16">
    <location>
        <begin position="33"/>
        <end position="35"/>
    </location>
    <ligand>
        <name>GTP</name>
        <dbReference type="ChEBI" id="CHEBI:37565"/>
    </ligand>
</feature>
<keyword evidence="12 14" id="KW-0067">ATP-binding</keyword>
<comment type="similarity">
    <text evidence="7 14">Belongs to the CobU/CobP family.</text>
</comment>
<keyword evidence="10 14" id="KW-0547">Nucleotide-binding</keyword>
<keyword evidence="17" id="KW-0548">Nucleotidyltransferase</keyword>
<keyword evidence="9 14" id="KW-0808">Transferase</keyword>
<dbReference type="EC" id="2.7.7.62" evidence="14"/>
<keyword evidence="13 14" id="KW-0342">GTP-binding</keyword>
<gene>
    <name evidence="17" type="ORF">C9I99_02910</name>
</gene>
<evidence type="ECO:0000256" key="4">
    <source>
        <dbReference type="ARBA" id="ARBA00003889"/>
    </source>
</evidence>
<evidence type="ECO:0000256" key="16">
    <source>
        <dbReference type="PIRSR" id="PIRSR006135-2"/>
    </source>
</evidence>
<feature type="binding site" evidence="16">
    <location>
        <position position="83"/>
    </location>
    <ligand>
        <name>GTP</name>
        <dbReference type="ChEBI" id="CHEBI:37565"/>
    </ligand>
</feature>
<comment type="pathway">
    <text evidence="6 14">Cofactor biosynthesis; adenosylcobalamin biosynthesis; adenosylcobalamin from cob(II)yrinate a,c-diamide: step 5/7.</text>
</comment>